<dbReference type="PANTHER" id="PTHR43783">
    <property type="entry name" value="UDP-N-ACETYLGLUCOSAMINE 1-CARBOXYVINYLTRANSFERASE"/>
    <property type="match status" value="1"/>
</dbReference>
<proteinExistence type="inferred from homology"/>
<keyword evidence="6 12" id="KW-0133">Cell shape</keyword>
<evidence type="ECO:0000313" key="15">
    <source>
        <dbReference type="Proteomes" id="UP000179047"/>
    </source>
</evidence>
<evidence type="ECO:0000256" key="5">
    <source>
        <dbReference type="ARBA" id="ARBA00022679"/>
    </source>
</evidence>
<evidence type="ECO:0000256" key="9">
    <source>
        <dbReference type="ARBA" id="ARBA00023316"/>
    </source>
</evidence>
<keyword evidence="9 12" id="KW-0961">Cell wall biogenesis/degradation</keyword>
<comment type="similarity">
    <text evidence="10 12">Belongs to the EPSP synthase family. MurA subfamily.</text>
</comment>
<dbReference type="GO" id="GO:0005737">
    <property type="term" value="C:cytoplasm"/>
    <property type="evidence" value="ECO:0007669"/>
    <property type="project" value="UniProtKB-SubCell"/>
</dbReference>
<dbReference type="GO" id="GO:0071555">
    <property type="term" value="P:cell wall organization"/>
    <property type="evidence" value="ECO:0007669"/>
    <property type="project" value="UniProtKB-KW"/>
</dbReference>
<comment type="catalytic activity">
    <reaction evidence="11 12">
        <text>phosphoenolpyruvate + UDP-N-acetyl-alpha-D-glucosamine = UDP-N-acetyl-3-O-(1-carboxyvinyl)-alpha-D-glucosamine + phosphate</text>
        <dbReference type="Rhea" id="RHEA:18681"/>
        <dbReference type="ChEBI" id="CHEBI:43474"/>
        <dbReference type="ChEBI" id="CHEBI:57705"/>
        <dbReference type="ChEBI" id="CHEBI:58702"/>
        <dbReference type="ChEBI" id="CHEBI:68483"/>
        <dbReference type="EC" id="2.5.1.7"/>
    </reaction>
</comment>
<dbReference type="UniPathway" id="UPA00219"/>
<keyword evidence="8 12" id="KW-0131">Cell cycle</keyword>
<evidence type="ECO:0000256" key="11">
    <source>
        <dbReference type="ARBA" id="ARBA00047527"/>
    </source>
</evidence>
<reference evidence="14 15" key="1">
    <citation type="journal article" date="2016" name="Nat. Commun.">
        <title>Thousands of microbial genomes shed light on interconnected biogeochemical processes in an aquifer system.</title>
        <authorList>
            <person name="Anantharaman K."/>
            <person name="Brown C.T."/>
            <person name="Hug L.A."/>
            <person name="Sharon I."/>
            <person name="Castelle C.J."/>
            <person name="Probst A.J."/>
            <person name="Thomas B.C."/>
            <person name="Singh A."/>
            <person name="Wilkins M.J."/>
            <person name="Karaoz U."/>
            <person name="Brodie E.L."/>
            <person name="Williams K.H."/>
            <person name="Hubbard S.S."/>
            <person name="Banfield J.F."/>
        </authorList>
    </citation>
    <scope>NUCLEOTIDE SEQUENCE [LARGE SCALE GENOMIC DNA]</scope>
</reference>
<organism evidence="14 15">
    <name type="scientific">Candidatus Yanofskybacteria bacterium RIFCSPLOWO2_01_FULL_49_25</name>
    <dbReference type="NCBI Taxonomy" id="1802701"/>
    <lineage>
        <taxon>Bacteria</taxon>
        <taxon>Candidatus Yanofskyibacteriota</taxon>
    </lineage>
</organism>
<dbReference type="InterPro" id="IPR005750">
    <property type="entry name" value="UDP_GlcNAc_COvinyl_MurA"/>
</dbReference>
<evidence type="ECO:0000256" key="3">
    <source>
        <dbReference type="ARBA" id="ARBA00022490"/>
    </source>
</evidence>
<evidence type="ECO:0000256" key="8">
    <source>
        <dbReference type="ARBA" id="ARBA00023306"/>
    </source>
</evidence>
<feature type="binding site" evidence="12">
    <location>
        <position position="329"/>
    </location>
    <ligand>
        <name>UDP-N-acetyl-alpha-D-glucosamine</name>
        <dbReference type="ChEBI" id="CHEBI:57705"/>
    </ligand>
</feature>
<comment type="caution">
    <text evidence="12">Lacks conserved residue(s) required for the propagation of feature annotation.</text>
</comment>
<dbReference type="AlphaFoldDB" id="A0A1F8GS15"/>
<dbReference type="Proteomes" id="UP000179047">
    <property type="component" value="Unassembled WGS sequence"/>
</dbReference>
<name>A0A1F8GS15_9BACT</name>
<comment type="subcellular location">
    <subcellularLocation>
        <location evidence="1 12">Cytoplasm</location>
    </subcellularLocation>
</comment>
<dbReference type="SUPFAM" id="SSF55205">
    <property type="entry name" value="EPT/RTPC-like"/>
    <property type="match status" value="1"/>
</dbReference>
<dbReference type="GO" id="GO:0019277">
    <property type="term" value="P:UDP-N-acetylgalactosamine biosynthetic process"/>
    <property type="evidence" value="ECO:0007669"/>
    <property type="project" value="InterPro"/>
</dbReference>
<dbReference type="STRING" id="1802701.A3A33_00435"/>
<dbReference type="GO" id="GO:0008760">
    <property type="term" value="F:UDP-N-acetylglucosamine 1-carboxyvinyltransferase activity"/>
    <property type="evidence" value="ECO:0007669"/>
    <property type="project" value="UniProtKB-UniRule"/>
</dbReference>
<dbReference type="NCBIfam" id="NF006873">
    <property type="entry name" value="PRK09369.1"/>
    <property type="match status" value="1"/>
</dbReference>
<keyword evidence="7 12" id="KW-0573">Peptidoglycan synthesis</keyword>
<dbReference type="NCBIfam" id="TIGR01072">
    <property type="entry name" value="murA"/>
    <property type="match status" value="1"/>
</dbReference>
<keyword evidence="5 12" id="KW-0808">Transferase</keyword>
<evidence type="ECO:0000256" key="12">
    <source>
        <dbReference type="HAMAP-Rule" id="MF_00111"/>
    </source>
</evidence>
<comment type="caution">
    <text evidence="14">The sequence shown here is derived from an EMBL/GenBank/DDBJ whole genome shotgun (WGS) entry which is preliminary data.</text>
</comment>
<evidence type="ECO:0000256" key="7">
    <source>
        <dbReference type="ARBA" id="ARBA00022984"/>
    </source>
</evidence>
<accession>A0A1F8GS15</accession>
<evidence type="ECO:0000256" key="6">
    <source>
        <dbReference type="ARBA" id="ARBA00022960"/>
    </source>
</evidence>
<dbReference type="EMBL" id="MGKP01000027">
    <property type="protein sequence ID" value="OGN27790.1"/>
    <property type="molecule type" value="Genomic_DNA"/>
</dbReference>
<gene>
    <name evidence="12" type="primary">murA</name>
    <name evidence="14" type="ORF">A3A33_00435</name>
</gene>
<sequence>MMQFVINGGKKLAGSISVNGSKNTALKLLSASLLTRGRVVLHRIPDVSDVRSILALMEDLGASVQFKNHTCIIEARQLSKSELDLEISKKIRASIILTAPLLARTGSAIFPHPGGDVIGERPIDVFLDGYRAFGATVAHTQKIYTVVSGDLHPATFVLPVISVQGTEGLIMLATQISGVSTLINAACEPDVVVLANFLNACGAKITGAGTPIITIDGGHSFTEEEIVWDNMPDRIEAGTFIVLGLAANAELTITDMNPHHLDVPLAYLHRMGAGLEVGESSVRTVPNGGMQALHLLKTHEYPGFPTDLQSPMVVLMTQVSGQSIIQETVYEGRMAWMDDLKRMGARILNLDNFRAAITGPTPLHGHSAESLDIRAGMAYLIAGLIAHGTSTINDIEKIDRGYERIEERLRAIGADIRRIV</sequence>
<evidence type="ECO:0000259" key="13">
    <source>
        <dbReference type="Pfam" id="PF00275"/>
    </source>
</evidence>
<keyword evidence="3 12" id="KW-0963">Cytoplasm</keyword>
<keyword evidence="4 12" id="KW-0132">Cell division</keyword>
<comment type="function">
    <text evidence="12">Cell wall formation. Adds enolpyruvyl to UDP-N-acetylglucosamine.</text>
</comment>
<dbReference type="PANTHER" id="PTHR43783:SF1">
    <property type="entry name" value="UDP-N-ACETYLGLUCOSAMINE 1-CARBOXYVINYLTRANSFERASE"/>
    <property type="match status" value="1"/>
</dbReference>
<dbReference type="GO" id="GO:0009252">
    <property type="term" value="P:peptidoglycan biosynthetic process"/>
    <property type="evidence" value="ECO:0007669"/>
    <property type="project" value="UniProtKB-UniRule"/>
</dbReference>
<evidence type="ECO:0000313" key="14">
    <source>
        <dbReference type="EMBL" id="OGN27790.1"/>
    </source>
</evidence>
<evidence type="ECO:0000256" key="2">
    <source>
        <dbReference type="ARBA" id="ARBA00004752"/>
    </source>
</evidence>
<dbReference type="InterPro" id="IPR050068">
    <property type="entry name" value="MurA_subfamily"/>
</dbReference>
<dbReference type="CDD" id="cd01555">
    <property type="entry name" value="UdpNAET"/>
    <property type="match status" value="1"/>
</dbReference>
<feature type="binding site" evidence="12">
    <location>
        <position position="92"/>
    </location>
    <ligand>
        <name>UDP-N-acetyl-alpha-D-glucosamine</name>
        <dbReference type="ChEBI" id="CHEBI:57705"/>
    </ligand>
</feature>
<dbReference type="HAMAP" id="MF_00111">
    <property type="entry name" value="MurA"/>
    <property type="match status" value="1"/>
</dbReference>
<feature type="binding site" evidence="12">
    <location>
        <position position="307"/>
    </location>
    <ligand>
        <name>UDP-N-acetyl-alpha-D-glucosamine</name>
        <dbReference type="ChEBI" id="CHEBI:57705"/>
    </ligand>
</feature>
<evidence type="ECO:0000256" key="10">
    <source>
        <dbReference type="ARBA" id="ARBA00038367"/>
    </source>
</evidence>
<evidence type="ECO:0000256" key="4">
    <source>
        <dbReference type="ARBA" id="ARBA00022618"/>
    </source>
</evidence>
<protein>
    <recommendedName>
        <fullName evidence="12">UDP-N-acetylglucosamine 1-carboxyvinyltransferase</fullName>
        <ecNumber evidence="12">2.5.1.7</ecNumber>
    </recommendedName>
    <alternativeName>
        <fullName evidence="12">Enoylpyruvate transferase</fullName>
    </alternativeName>
    <alternativeName>
        <fullName evidence="12">UDP-N-acetylglucosamine enolpyruvyl transferase</fullName>
        <shortName evidence="12">EPT</shortName>
    </alternativeName>
</protein>
<dbReference type="InterPro" id="IPR036968">
    <property type="entry name" value="Enolpyruvate_Tfrase_sf"/>
</dbReference>
<dbReference type="EC" id="2.5.1.7" evidence="12"/>
<dbReference type="InterPro" id="IPR013792">
    <property type="entry name" value="RNA3'P_cycl/enolpyr_Trfase_a/b"/>
</dbReference>
<dbReference type="GO" id="GO:0051301">
    <property type="term" value="P:cell division"/>
    <property type="evidence" value="ECO:0007669"/>
    <property type="project" value="UniProtKB-KW"/>
</dbReference>
<comment type="pathway">
    <text evidence="2 12">Cell wall biogenesis; peptidoglycan biosynthesis.</text>
</comment>
<evidence type="ECO:0000256" key="1">
    <source>
        <dbReference type="ARBA" id="ARBA00004496"/>
    </source>
</evidence>
<feature type="domain" description="Enolpyruvate transferase" evidence="13">
    <location>
        <begin position="7"/>
        <end position="409"/>
    </location>
</feature>
<dbReference type="GO" id="GO:0008360">
    <property type="term" value="P:regulation of cell shape"/>
    <property type="evidence" value="ECO:0007669"/>
    <property type="project" value="UniProtKB-KW"/>
</dbReference>
<dbReference type="Pfam" id="PF00275">
    <property type="entry name" value="EPSP_synthase"/>
    <property type="match status" value="1"/>
</dbReference>
<feature type="binding site" evidence="12">
    <location>
        <begin position="22"/>
        <end position="23"/>
    </location>
    <ligand>
        <name>phosphoenolpyruvate</name>
        <dbReference type="ChEBI" id="CHEBI:58702"/>
    </ligand>
</feature>
<feature type="active site" description="Proton donor" evidence="12">
    <location>
        <position position="116"/>
    </location>
</feature>
<dbReference type="Gene3D" id="3.65.10.10">
    <property type="entry name" value="Enolpyruvate transferase domain"/>
    <property type="match status" value="2"/>
</dbReference>
<dbReference type="InterPro" id="IPR001986">
    <property type="entry name" value="Enolpyruvate_Tfrase_dom"/>
</dbReference>